<dbReference type="Proteomes" id="UP000621454">
    <property type="component" value="Unassembled WGS sequence"/>
</dbReference>
<feature type="DNA-binding region" description="H-T-H motif" evidence="4">
    <location>
        <begin position="70"/>
        <end position="89"/>
    </location>
</feature>
<dbReference type="Gene3D" id="1.10.10.60">
    <property type="entry name" value="Homeodomain-like"/>
    <property type="match status" value="1"/>
</dbReference>
<keyword evidence="3" id="KW-0804">Transcription</keyword>
<dbReference type="SUPFAM" id="SSF46689">
    <property type="entry name" value="Homeodomain-like"/>
    <property type="match status" value="1"/>
</dbReference>
<evidence type="ECO:0000313" key="7">
    <source>
        <dbReference type="EMBL" id="GGB47336.1"/>
    </source>
</evidence>
<dbReference type="PANTHER" id="PTHR30055:SF151">
    <property type="entry name" value="TRANSCRIPTIONAL REGULATORY PROTEIN"/>
    <property type="match status" value="1"/>
</dbReference>
<reference evidence="7" key="1">
    <citation type="journal article" date="2014" name="Int. J. Syst. Evol. Microbiol.">
        <title>Complete genome sequence of Corynebacterium casei LMG S-19264T (=DSM 44701T), isolated from a smear-ripened cheese.</title>
        <authorList>
            <consortium name="US DOE Joint Genome Institute (JGI-PGF)"/>
            <person name="Walter F."/>
            <person name="Albersmeier A."/>
            <person name="Kalinowski J."/>
            <person name="Ruckert C."/>
        </authorList>
    </citation>
    <scope>NUCLEOTIDE SEQUENCE</scope>
    <source>
        <strain evidence="7">CGMCC 1.12827</strain>
    </source>
</reference>
<dbReference type="InterPro" id="IPR009057">
    <property type="entry name" value="Homeodomain-like_sf"/>
</dbReference>
<dbReference type="PANTHER" id="PTHR30055">
    <property type="entry name" value="HTH-TYPE TRANSCRIPTIONAL REGULATOR RUTR"/>
    <property type="match status" value="1"/>
</dbReference>
<evidence type="ECO:0000256" key="5">
    <source>
        <dbReference type="SAM" id="MobiDB-lite"/>
    </source>
</evidence>
<dbReference type="Gene3D" id="1.10.357.10">
    <property type="entry name" value="Tetracycline Repressor, domain 2"/>
    <property type="match status" value="1"/>
</dbReference>
<accession>A0A916TIT4</accession>
<name>A0A916TIT4_9ACTN</name>
<dbReference type="EMBL" id="BMGC01000057">
    <property type="protein sequence ID" value="GGB47336.1"/>
    <property type="molecule type" value="Genomic_DNA"/>
</dbReference>
<feature type="domain" description="HTH tetR-type" evidence="6">
    <location>
        <begin position="47"/>
        <end position="107"/>
    </location>
</feature>
<organism evidence="7 8">
    <name type="scientific">Gordonia jinhuaensis</name>
    <dbReference type="NCBI Taxonomy" id="1517702"/>
    <lineage>
        <taxon>Bacteria</taxon>
        <taxon>Bacillati</taxon>
        <taxon>Actinomycetota</taxon>
        <taxon>Actinomycetes</taxon>
        <taxon>Mycobacteriales</taxon>
        <taxon>Gordoniaceae</taxon>
        <taxon>Gordonia</taxon>
    </lineage>
</organism>
<evidence type="ECO:0000313" key="8">
    <source>
        <dbReference type="Proteomes" id="UP000621454"/>
    </source>
</evidence>
<dbReference type="GO" id="GO:0003700">
    <property type="term" value="F:DNA-binding transcription factor activity"/>
    <property type="evidence" value="ECO:0007669"/>
    <property type="project" value="TreeGrafter"/>
</dbReference>
<dbReference type="InterPro" id="IPR001647">
    <property type="entry name" value="HTH_TetR"/>
</dbReference>
<evidence type="ECO:0000256" key="2">
    <source>
        <dbReference type="ARBA" id="ARBA00023125"/>
    </source>
</evidence>
<comment type="caution">
    <text evidence="7">The sequence shown here is derived from an EMBL/GenBank/DDBJ whole genome shotgun (WGS) entry which is preliminary data.</text>
</comment>
<dbReference type="InterPro" id="IPR050109">
    <property type="entry name" value="HTH-type_TetR-like_transc_reg"/>
</dbReference>
<keyword evidence="2 4" id="KW-0238">DNA-binding</keyword>
<dbReference type="InterPro" id="IPR036271">
    <property type="entry name" value="Tet_transcr_reg_TetR-rel_C_sf"/>
</dbReference>
<gene>
    <name evidence="7" type="ORF">GCM10011489_38210</name>
</gene>
<dbReference type="AlphaFoldDB" id="A0A916TIT4"/>
<dbReference type="PROSITE" id="PS50977">
    <property type="entry name" value="HTH_TETR_2"/>
    <property type="match status" value="1"/>
</dbReference>
<dbReference type="GO" id="GO:0000976">
    <property type="term" value="F:transcription cis-regulatory region binding"/>
    <property type="evidence" value="ECO:0007669"/>
    <property type="project" value="TreeGrafter"/>
</dbReference>
<evidence type="ECO:0000256" key="4">
    <source>
        <dbReference type="PROSITE-ProRule" id="PRU00335"/>
    </source>
</evidence>
<dbReference type="Pfam" id="PF00440">
    <property type="entry name" value="TetR_N"/>
    <property type="match status" value="1"/>
</dbReference>
<dbReference type="SUPFAM" id="SSF48498">
    <property type="entry name" value="Tetracyclin repressor-like, C-terminal domain"/>
    <property type="match status" value="1"/>
</dbReference>
<evidence type="ECO:0000256" key="1">
    <source>
        <dbReference type="ARBA" id="ARBA00023015"/>
    </source>
</evidence>
<evidence type="ECO:0000256" key="3">
    <source>
        <dbReference type="ARBA" id="ARBA00023163"/>
    </source>
</evidence>
<feature type="compositionally biased region" description="Basic and acidic residues" evidence="5">
    <location>
        <begin position="8"/>
        <end position="32"/>
    </location>
</feature>
<dbReference type="RefSeq" id="WP_373284258.1">
    <property type="nucleotide sequence ID" value="NZ_BMGC01000057.1"/>
</dbReference>
<sequence>MGTIPGTRENDTGKNDTRTADPAKVDPTDGVRGDSAGPRPETGRQSRLTRKAIVSAGIEIADAEGLGAVSMRHIAERLGVGAMSLYRHVADKDTLLLAMSDEIGRRFPYPVDRVLPWRERVRVAVELDWDLYQRHPWIVLAYSSPRHSMGEQSLIALDWMVGGILELGVSVEEATEMALTVWIFIQGSALAQVGEELLQTRSQNDDGGALVDLLDGHADFDPPPHLAELAGTGARSSLIDPRQRLDAGIEFLCAGFEERARRSQ</sequence>
<keyword evidence="1" id="KW-0805">Transcription regulation</keyword>
<proteinExistence type="predicted"/>
<reference evidence="7" key="2">
    <citation type="submission" date="2020-09" db="EMBL/GenBank/DDBJ databases">
        <authorList>
            <person name="Sun Q."/>
            <person name="Zhou Y."/>
        </authorList>
    </citation>
    <scope>NUCLEOTIDE SEQUENCE</scope>
    <source>
        <strain evidence="7">CGMCC 1.12827</strain>
    </source>
</reference>
<keyword evidence="8" id="KW-1185">Reference proteome</keyword>
<protein>
    <submittedName>
        <fullName evidence="7">Transcriptional regulator, TetR family protein</fullName>
    </submittedName>
</protein>
<evidence type="ECO:0000259" key="6">
    <source>
        <dbReference type="PROSITE" id="PS50977"/>
    </source>
</evidence>
<feature type="region of interest" description="Disordered" evidence="5">
    <location>
        <begin position="1"/>
        <end position="46"/>
    </location>
</feature>